<gene>
    <name evidence="2" type="ORF">BpHYR1_029089</name>
</gene>
<keyword evidence="1" id="KW-1133">Transmembrane helix</keyword>
<reference evidence="2 3" key="1">
    <citation type="journal article" date="2018" name="Sci. Rep.">
        <title>Genomic signatures of local adaptation to the degree of environmental predictability in rotifers.</title>
        <authorList>
            <person name="Franch-Gras L."/>
            <person name="Hahn C."/>
            <person name="Garcia-Roger E.M."/>
            <person name="Carmona M.J."/>
            <person name="Serra M."/>
            <person name="Gomez A."/>
        </authorList>
    </citation>
    <scope>NUCLEOTIDE SEQUENCE [LARGE SCALE GENOMIC DNA]</scope>
    <source>
        <strain evidence="2">HYR1</strain>
    </source>
</reference>
<dbReference type="AlphaFoldDB" id="A0A3M7Q466"/>
<organism evidence="2 3">
    <name type="scientific">Brachionus plicatilis</name>
    <name type="common">Marine rotifer</name>
    <name type="synonym">Brachionus muelleri</name>
    <dbReference type="NCBI Taxonomy" id="10195"/>
    <lineage>
        <taxon>Eukaryota</taxon>
        <taxon>Metazoa</taxon>
        <taxon>Spiralia</taxon>
        <taxon>Gnathifera</taxon>
        <taxon>Rotifera</taxon>
        <taxon>Eurotatoria</taxon>
        <taxon>Monogononta</taxon>
        <taxon>Pseudotrocha</taxon>
        <taxon>Ploima</taxon>
        <taxon>Brachionidae</taxon>
        <taxon>Brachionus</taxon>
    </lineage>
</organism>
<evidence type="ECO:0000313" key="3">
    <source>
        <dbReference type="Proteomes" id="UP000276133"/>
    </source>
</evidence>
<dbReference type="EMBL" id="REGN01007460">
    <property type="protein sequence ID" value="RNA06197.1"/>
    <property type="molecule type" value="Genomic_DNA"/>
</dbReference>
<evidence type="ECO:0000256" key="1">
    <source>
        <dbReference type="SAM" id="Phobius"/>
    </source>
</evidence>
<protein>
    <submittedName>
        <fullName evidence="2">Uncharacterized protein</fullName>
    </submittedName>
</protein>
<accession>A0A3M7Q466</accession>
<dbReference type="Proteomes" id="UP000276133">
    <property type="component" value="Unassembled WGS sequence"/>
</dbReference>
<keyword evidence="1" id="KW-0812">Transmembrane</keyword>
<keyword evidence="1" id="KW-0472">Membrane</keyword>
<name>A0A3M7Q466_BRAPC</name>
<comment type="caution">
    <text evidence="2">The sequence shown here is derived from an EMBL/GenBank/DDBJ whole genome shotgun (WGS) entry which is preliminary data.</text>
</comment>
<sequence>MGTSSSIGSLALSPDDVELVSSVMVMIWRLMCQLYTIYIGLSAALVLVLNERADPIKITGVKFSLRGDMCKVFKY</sequence>
<keyword evidence="3" id="KW-1185">Reference proteome</keyword>
<evidence type="ECO:0000313" key="2">
    <source>
        <dbReference type="EMBL" id="RNA06197.1"/>
    </source>
</evidence>
<proteinExistence type="predicted"/>
<feature type="transmembrane region" description="Helical" evidence="1">
    <location>
        <begin position="26"/>
        <end position="49"/>
    </location>
</feature>